<gene>
    <name evidence="1" type="ORF">DSM107010_33290</name>
</gene>
<comment type="caution">
    <text evidence="1">The sequence shown here is derived from an EMBL/GenBank/DDBJ whole genome shotgun (WGS) entry which is preliminary data.</text>
</comment>
<name>A0AB37UJ36_9CYAN</name>
<dbReference type="Proteomes" id="UP000282574">
    <property type="component" value="Unassembled WGS sequence"/>
</dbReference>
<organism evidence="1 2">
    <name type="scientific">Chroococcidiopsis cubana SAG 39.79</name>
    <dbReference type="NCBI Taxonomy" id="388085"/>
    <lineage>
        <taxon>Bacteria</taxon>
        <taxon>Bacillati</taxon>
        <taxon>Cyanobacteriota</taxon>
        <taxon>Cyanophyceae</taxon>
        <taxon>Chroococcidiopsidales</taxon>
        <taxon>Chroococcidiopsidaceae</taxon>
        <taxon>Chroococcidiopsis</taxon>
    </lineage>
</organism>
<proteinExistence type="predicted"/>
<dbReference type="AlphaFoldDB" id="A0AB37UJ36"/>
<sequence>MTNGGIKIRKPQAALRAIPILIPSRVSIFEGTREQGRQGRSQKLKVKRQKLKIKTQESEVITNN</sequence>
<accession>A0AB37UJ36</accession>
<dbReference type="EMBL" id="RSCK01000026">
    <property type="protein sequence ID" value="RUT11391.1"/>
    <property type="molecule type" value="Genomic_DNA"/>
</dbReference>
<keyword evidence="2" id="KW-1185">Reference proteome</keyword>
<evidence type="ECO:0000313" key="2">
    <source>
        <dbReference type="Proteomes" id="UP000282574"/>
    </source>
</evidence>
<reference evidence="1 2" key="1">
    <citation type="journal article" date="2019" name="Genome Biol. Evol.">
        <title>Day and night: Metabolic profiles and evolutionary relationships of six axenic non-marine cyanobacteria.</title>
        <authorList>
            <person name="Will S.E."/>
            <person name="Henke P."/>
            <person name="Boedeker C."/>
            <person name="Huang S."/>
            <person name="Brinkmann H."/>
            <person name="Rohde M."/>
            <person name="Jarek M."/>
            <person name="Friedl T."/>
            <person name="Seufert S."/>
            <person name="Schumacher M."/>
            <person name="Overmann J."/>
            <person name="Neumann-Schaal M."/>
            <person name="Petersen J."/>
        </authorList>
    </citation>
    <scope>NUCLEOTIDE SEQUENCE [LARGE SCALE GENOMIC DNA]</scope>
    <source>
        <strain evidence="1 2">SAG 39.79</strain>
    </source>
</reference>
<protein>
    <submittedName>
        <fullName evidence="1">Uncharacterized protein</fullName>
    </submittedName>
</protein>
<evidence type="ECO:0000313" key="1">
    <source>
        <dbReference type="EMBL" id="RUT11391.1"/>
    </source>
</evidence>